<dbReference type="Proteomes" id="UP000694864">
    <property type="component" value="Chromosome 1"/>
</dbReference>
<reference evidence="2" key="2">
    <citation type="submission" date="2025-08" db="UniProtKB">
        <authorList>
            <consortium name="RefSeq"/>
        </authorList>
    </citation>
    <scope>IDENTIFICATION</scope>
    <source>
        <tissue evidence="2">Leaf</tissue>
    </source>
</reference>
<dbReference type="Pfam" id="PF04827">
    <property type="entry name" value="Plant_tran"/>
    <property type="match status" value="2"/>
</dbReference>
<gene>
    <name evidence="2" type="primary">LOC104788864</name>
</gene>
<dbReference type="RefSeq" id="XP_019084626.1">
    <property type="nucleotide sequence ID" value="XM_019229081.1"/>
</dbReference>
<sequence>MDPSKFPFDIETYKRQSEIEDRYILNYFSERRKKIEEEFPPRMKRRYFKRDHVAANQRLVDEYFANAPTYDDTMFRRRFQMRKHVFLRIVGDLSNSDDYFTQRFDAANKESISPLAKCTTTMRMIAYGVAADAVDEYIKIGGTTALECLRRFCKGIIKLYEQEYLRAPTQEDLQRILHVSEMRGFPGMVGSIDCMHWEWKNYPTTWEGQFTRGDKGTTTVILEAVASQDLWIWHAFFGCPGTLNDINVLDCLPVFDDVEQGNTPRVNFLVNQRPYNMAYYLADEVQEGCRKDIEHAFGVLQARFKIISKPARMWDMDDLAIIMRSCIILHNMIVEDERDTYI</sequence>
<proteinExistence type="predicted"/>
<reference evidence="1" key="1">
    <citation type="journal article" date="2014" name="Nat. Commun.">
        <title>The emerging biofuel crop Camelina sativa retains a highly undifferentiated hexaploid genome structure.</title>
        <authorList>
            <person name="Kagale S."/>
            <person name="Koh C."/>
            <person name="Nixon J."/>
            <person name="Bollina V."/>
            <person name="Clarke W.E."/>
            <person name="Tuteja R."/>
            <person name="Spillane C."/>
            <person name="Robinson S.J."/>
            <person name="Links M.G."/>
            <person name="Clarke C."/>
            <person name="Higgins E.E."/>
            <person name="Huebert T."/>
            <person name="Sharpe A.G."/>
            <person name="Parkin I.A."/>
        </authorList>
    </citation>
    <scope>NUCLEOTIDE SEQUENCE [LARGE SCALE GENOMIC DNA]</scope>
    <source>
        <strain evidence="1">cv. DH55</strain>
    </source>
</reference>
<organism evidence="1 2">
    <name type="scientific">Camelina sativa</name>
    <name type="common">False flax</name>
    <name type="synonym">Myagrum sativum</name>
    <dbReference type="NCBI Taxonomy" id="90675"/>
    <lineage>
        <taxon>Eukaryota</taxon>
        <taxon>Viridiplantae</taxon>
        <taxon>Streptophyta</taxon>
        <taxon>Embryophyta</taxon>
        <taxon>Tracheophyta</taxon>
        <taxon>Spermatophyta</taxon>
        <taxon>Magnoliopsida</taxon>
        <taxon>eudicotyledons</taxon>
        <taxon>Gunneridae</taxon>
        <taxon>Pentapetalae</taxon>
        <taxon>rosids</taxon>
        <taxon>malvids</taxon>
        <taxon>Brassicales</taxon>
        <taxon>Brassicaceae</taxon>
        <taxon>Camelineae</taxon>
        <taxon>Camelina</taxon>
    </lineage>
</organism>
<accession>A0ABM1QCY8</accession>
<dbReference type="InterPro" id="IPR006912">
    <property type="entry name" value="Harbinger_derived_prot"/>
</dbReference>
<evidence type="ECO:0000313" key="1">
    <source>
        <dbReference type="Proteomes" id="UP000694864"/>
    </source>
</evidence>
<name>A0ABM1QCY8_CAMSA</name>
<dbReference type="PANTHER" id="PTHR47150">
    <property type="entry name" value="OS12G0169200 PROTEIN"/>
    <property type="match status" value="1"/>
</dbReference>
<protein>
    <submittedName>
        <fullName evidence="2">Uncharacterized protein LOC104788864</fullName>
    </submittedName>
</protein>
<evidence type="ECO:0000313" key="2">
    <source>
        <dbReference type="RefSeq" id="XP_019084626.1"/>
    </source>
</evidence>
<dbReference type="PANTHER" id="PTHR47150:SF5">
    <property type="entry name" value="OS07G0546750 PROTEIN"/>
    <property type="match status" value="1"/>
</dbReference>
<dbReference type="GeneID" id="104788864"/>
<keyword evidence="1" id="KW-1185">Reference proteome</keyword>